<keyword evidence="2" id="KW-0812">Transmembrane</keyword>
<keyword evidence="2" id="KW-1133">Transmembrane helix</keyword>
<sequence>MRLALLLVITLSLLQSCIASTVSDVAANYASPFPDTTNSLASSNPTSNTCKDLDHCRSLVGIVTSCLATIFACVWVAVHPNIPGPRQNWISKQAESVKLVVVTLLVPEWVLAWAVRQFLQAREYADRLESARKHAASAIQDNQNATHEGNITNASSSDRERDRPPGIRAQEASRPSVQRDRTGELDNEQASNMEARHREAEEHSQLYILALVKSRSLVPPTSDELGDRSTGGALSKTIAILQTLWFVTQCIARRVENLAITNLEIVTLAYTVITVAMYAAWWHKPLNISCPIRVKGDTKIVKNKRRFQWIDIIDYVIGDQDCNISLCSEERVPTFWSSCSHRDSTIPLYADITALSVAMVFGAVHCAAWSYVFPSVVEKWMWRACAIVIAAIPLPMAGAFAVFDPFTLFKSFSAFILTICMIWGTLLYILARIILFVLCFTTLHNLPLSAYQTVQWTTWIPHI</sequence>
<evidence type="ECO:0000256" key="2">
    <source>
        <dbReference type="SAM" id="Phobius"/>
    </source>
</evidence>
<feature type="transmembrane region" description="Helical" evidence="2">
    <location>
        <begin position="384"/>
        <end position="403"/>
    </location>
</feature>
<feature type="transmembrane region" description="Helical" evidence="2">
    <location>
        <begin position="348"/>
        <end position="372"/>
    </location>
</feature>
<protein>
    <submittedName>
        <fullName evidence="4">Uncharacterized protein</fullName>
    </submittedName>
</protein>
<evidence type="ECO:0000256" key="1">
    <source>
        <dbReference type="SAM" id="MobiDB-lite"/>
    </source>
</evidence>
<name>A0A167WJI0_9AGAM</name>
<feature type="transmembrane region" description="Helical" evidence="2">
    <location>
        <begin position="415"/>
        <end position="440"/>
    </location>
</feature>
<dbReference type="PROSITE" id="PS51257">
    <property type="entry name" value="PROKAR_LIPOPROTEIN"/>
    <property type="match status" value="1"/>
</dbReference>
<feature type="signal peptide" evidence="3">
    <location>
        <begin position="1"/>
        <end position="19"/>
    </location>
</feature>
<dbReference type="PANTHER" id="PTHR35043:SF7">
    <property type="entry name" value="TRANSCRIPTION FACTOR DOMAIN-CONTAINING PROTEIN"/>
    <property type="match status" value="1"/>
</dbReference>
<dbReference type="OrthoDB" id="9451547at2759"/>
<evidence type="ECO:0000313" key="5">
    <source>
        <dbReference type="Proteomes" id="UP000076532"/>
    </source>
</evidence>
<dbReference type="EMBL" id="KV417801">
    <property type="protein sequence ID" value="KZP06168.1"/>
    <property type="molecule type" value="Genomic_DNA"/>
</dbReference>
<gene>
    <name evidence="4" type="ORF">FIBSPDRAFT_842381</name>
</gene>
<keyword evidence="2" id="KW-0472">Membrane</keyword>
<dbReference type="Proteomes" id="UP000076532">
    <property type="component" value="Unassembled WGS sequence"/>
</dbReference>
<feature type="chain" id="PRO_5007893997" evidence="3">
    <location>
        <begin position="20"/>
        <end position="463"/>
    </location>
</feature>
<feature type="compositionally biased region" description="Polar residues" evidence="1">
    <location>
        <begin position="139"/>
        <end position="156"/>
    </location>
</feature>
<feature type="region of interest" description="Disordered" evidence="1">
    <location>
        <begin position="135"/>
        <end position="197"/>
    </location>
</feature>
<evidence type="ECO:0000313" key="4">
    <source>
        <dbReference type="EMBL" id="KZP06168.1"/>
    </source>
</evidence>
<feature type="transmembrane region" description="Helical" evidence="2">
    <location>
        <begin position="59"/>
        <end position="78"/>
    </location>
</feature>
<dbReference type="PANTHER" id="PTHR35043">
    <property type="entry name" value="TRANSCRIPTION FACTOR DOMAIN-CONTAINING PROTEIN"/>
    <property type="match status" value="1"/>
</dbReference>
<evidence type="ECO:0000256" key="3">
    <source>
        <dbReference type="SAM" id="SignalP"/>
    </source>
</evidence>
<keyword evidence="5" id="KW-1185">Reference proteome</keyword>
<dbReference type="STRING" id="436010.A0A167WJI0"/>
<dbReference type="AlphaFoldDB" id="A0A167WJI0"/>
<accession>A0A167WJI0</accession>
<proteinExistence type="predicted"/>
<organism evidence="4 5">
    <name type="scientific">Athelia psychrophila</name>
    <dbReference type="NCBI Taxonomy" id="1759441"/>
    <lineage>
        <taxon>Eukaryota</taxon>
        <taxon>Fungi</taxon>
        <taxon>Dikarya</taxon>
        <taxon>Basidiomycota</taxon>
        <taxon>Agaricomycotina</taxon>
        <taxon>Agaricomycetes</taxon>
        <taxon>Agaricomycetidae</taxon>
        <taxon>Atheliales</taxon>
        <taxon>Atheliaceae</taxon>
        <taxon>Athelia</taxon>
    </lineage>
</organism>
<reference evidence="4 5" key="1">
    <citation type="journal article" date="2016" name="Mol. Biol. Evol.">
        <title>Comparative Genomics of Early-Diverging Mushroom-Forming Fungi Provides Insights into the Origins of Lignocellulose Decay Capabilities.</title>
        <authorList>
            <person name="Nagy L.G."/>
            <person name="Riley R."/>
            <person name="Tritt A."/>
            <person name="Adam C."/>
            <person name="Daum C."/>
            <person name="Floudas D."/>
            <person name="Sun H."/>
            <person name="Yadav J.S."/>
            <person name="Pangilinan J."/>
            <person name="Larsson K.H."/>
            <person name="Matsuura K."/>
            <person name="Barry K."/>
            <person name="Labutti K."/>
            <person name="Kuo R."/>
            <person name="Ohm R.A."/>
            <person name="Bhattacharya S.S."/>
            <person name="Shirouzu T."/>
            <person name="Yoshinaga Y."/>
            <person name="Martin F.M."/>
            <person name="Grigoriev I.V."/>
            <person name="Hibbett D.S."/>
        </authorList>
    </citation>
    <scope>NUCLEOTIDE SEQUENCE [LARGE SCALE GENOMIC DNA]</scope>
    <source>
        <strain evidence="4 5">CBS 109695</strain>
    </source>
</reference>
<keyword evidence="3" id="KW-0732">Signal</keyword>